<dbReference type="PANTHER" id="PTHR11061">
    <property type="entry name" value="RNA M5U METHYLTRANSFERASE"/>
    <property type="match status" value="1"/>
</dbReference>
<dbReference type="Gene3D" id="2.40.50.140">
    <property type="entry name" value="Nucleic acid-binding proteins"/>
    <property type="match status" value="1"/>
</dbReference>
<evidence type="ECO:0000256" key="10">
    <source>
        <dbReference type="PROSITE-ProRule" id="PRU10015"/>
    </source>
</evidence>
<keyword evidence="4" id="KW-0819">tRNA processing</keyword>
<feature type="binding site" evidence="9">
    <location>
        <position position="546"/>
    </location>
    <ligand>
        <name>S-adenosyl-L-methionine</name>
        <dbReference type="ChEBI" id="CHEBI:59789"/>
    </ligand>
</feature>
<dbReference type="Pfam" id="PF05958">
    <property type="entry name" value="tRNA_U5-meth_tr"/>
    <property type="match status" value="1"/>
</dbReference>
<dbReference type="FunFam" id="3.40.50.150:FF:000174">
    <property type="entry name" value="TRM2p tRNA methyltransferase"/>
    <property type="match status" value="1"/>
</dbReference>
<dbReference type="InterPro" id="IPR030390">
    <property type="entry name" value="MeTrfase_TrmA_AS"/>
</dbReference>
<dbReference type="Gene3D" id="3.40.50.150">
    <property type="entry name" value="Vaccinia Virus protein VP39"/>
    <property type="match status" value="2"/>
</dbReference>
<dbReference type="FunFam" id="3.40.50.150:FF:000104">
    <property type="entry name" value="S-adenosyl-L-methionine-dependent methyltransferase"/>
    <property type="match status" value="1"/>
</dbReference>
<dbReference type="InterPro" id="IPR010280">
    <property type="entry name" value="U5_MeTrfase_fam"/>
</dbReference>
<evidence type="ECO:0000256" key="5">
    <source>
        <dbReference type="ARBA" id="ARBA00033763"/>
    </source>
</evidence>
<feature type="binding site" evidence="9">
    <location>
        <position position="595"/>
    </location>
    <ligand>
        <name>S-adenosyl-L-methionine</name>
        <dbReference type="ChEBI" id="CHEBI:59789"/>
    </ligand>
</feature>
<evidence type="ECO:0000256" key="2">
    <source>
        <dbReference type="ARBA" id="ARBA00022679"/>
    </source>
</evidence>
<comment type="caution">
    <text evidence="12">The sequence shown here is derived from an EMBL/GenBank/DDBJ whole genome shotgun (WGS) entry which is preliminary data.</text>
</comment>
<feature type="region of interest" description="Disordered" evidence="11">
    <location>
        <begin position="51"/>
        <end position="119"/>
    </location>
</feature>
<accession>A0A4U6XU49</accession>
<dbReference type="PROSITE" id="PS01231">
    <property type="entry name" value="TRMA_2"/>
    <property type="match status" value="1"/>
</dbReference>
<evidence type="ECO:0000256" key="7">
    <source>
        <dbReference type="ARBA" id="ARBA00054700"/>
    </source>
</evidence>
<evidence type="ECO:0000256" key="9">
    <source>
        <dbReference type="PROSITE-ProRule" id="PRU01024"/>
    </source>
</evidence>
<keyword evidence="1 9" id="KW-0489">Methyltransferase</keyword>
<dbReference type="PROSITE" id="PS51687">
    <property type="entry name" value="SAM_MT_RNA_M5U"/>
    <property type="match status" value="1"/>
</dbReference>
<dbReference type="FunFam" id="2.40.50.140:FF:000201">
    <property type="entry name" value="TRM2p tRNA methyltransferase"/>
    <property type="match status" value="1"/>
</dbReference>
<feature type="region of interest" description="Disordered" evidence="11">
    <location>
        <begin position="413"/>
        <end position="452"/>
    </location>
</feature>
<dbReference type="GO" id="GO:0030697">
    <property type="term" value="F:tRNA (uracil(54)-C5)-methyltransferase activity, S-adenosyl methionine-dependent"/>
    <property type="evidence" value="ECO:0007669"/>
    <property type="project" value="UniProtKB-EC"/>
</dbReference>
<evidence type="ECO:0000256" key="6">
    <source>
        <dbReference type="ARBA" id="ARBA00052788"/>
    </source>
</evidence>
<feature type="region of interest" description="Disordered" evidence="11">
    <location>
        <begin position="149"/>
        <end position="189"/>
    </location>
</feature>
<evidence type="ECO:0000256" key="4">
    <source>
        <dbReference type="ARBA" id="ARBA00022694"/>
    </source>
</evidence>
<keyword evidence="13" id="KW-1185">Reference proteome</keyword>
<feature type="active site" description="Nucleophile" evidence="9">
    <location>
        <position position="622"/>
    </location>
</feature>
<protein>
    <recommendedName>
        <fullName evidence="8">tRNA (uracil(54)-C(5))-methyltransferase</fullName>
        <ecNumber evidence="5">2.1.1.35</ecNumber>
    </recommendedName>
</protein>
<keyword evidence="3 9" id="KW-0949">S-adenosyl-L-methionine</keyword>
<evidence type="ECO:0000256" key="11">
    <source>
        <dbReference type="SAM" id="MobiDB-lite"/>
    </source>
</evidence>
<feature type="active site" evidence="10">
    <location>
        <position position="622"/>
    </location>
</feature>
<comment type="catalytic activity">
    <reaction evidence="6">
        <text>uridine(54) in tRNA + S-adenosyl-L-methionine = 5-methyluridine(54) in tRNA + S-adenosyl-L-homocysteine + H(+)</text>
        <dbReference type="Rhea" id="RHEA:42712"/>
        <dbReference type="Rhea" id="RHEA-COMP:10167"/>
        <dbReference type="Rhea" id="RHEA-COMP:10193"/>
        <dbReference type="ChEBI" id="CHEBI:15378"/>
        <dbReference type="ChEBI" id="CHEBI:57856"/>
        <dbReference type="ChEBI" id="CHEBI:59789"/>
        <dbReference type="ChEBI" id="CHEBI:65315"/>
        <dbReference type="ChEBI" id="CHEBI:74447"/>
        <dbReference type="EC" id="2.1.1.35"/>
    </reaction>
</comment>
<feature type="compositionally biased region" description="Low complexity" evidence="11">
    <location>
        <begin position="172"/>
        <end position="186"/>
    </location>
</feature>
<dbReference type="EC" id="2.1.1.35" evidence="5"/>
<comment type="function">
    <text evidence="7">Catalyzes the formation of 5-methyl-uridine at position 54 (m5U54) in all tRNA. May also have a role in tRNA stabilization or maturation.</text>
</comment>
<dbReference type="Proteomes" id="UP000310108">
    <property type="component" value="Unassembled WGS sequence"/>
</dbReference>
<dbReference type="STRING" id="1306861.A0A4U6XU49"/>
<feature type="compositionally biased region" description="Low complexity" evidence="11">
    <location>
        <begin position="437"/>
        <end position="447"/>
    </location>
</feature>
<dbReference type="PROSITE" id="PS01230">
    <property type="entry name" value="TRMA_1"/>
    <property type="match status" value="1"/>
</dbReference>
<dbReference type="InterPro" id="IPR012340">
    <property type="entry name" value="NA-bd_OB-fold"/>
</dbReference>
<evidence type="ECO:0000256" key="3">
    <source>
        <dbReference type="ARBA" id="ARBA00022691"/>
    </source>
</evidence>
<dbReference type="InterPro" id="IPR029063">
    <property type="entry name" value="SAM-dependent_MTases_sf"/>
</dbReference>
<dbReference type="OrthoDB" id="10250660at2759"/>
<dbReference type="GO" id="GO:0032259">
    <property type="term" value="P:methylation"/>
    <property type="evidence" value="ECO:0007669"/>
    <property type="project" value="UniProtKB-KW"/>
</dbReference>
<name>A0A4U6XU49_9PEZI</name>
<dbReference type="SUPFAM" id="SSF53335">
    <property type="entry name" value="S-adenosyl-L-methionine-dependent methyltransferases"/>
    <property type="match status" value="1"/>
</dbReference>
<feature type="region of interest" description="Disordered" evidence="11">
    <location>
        <begin position="328"/>
        <end position="347"/>
    </location>
</feature>
<keyword evidence="2 9" id="KW-0808">Transferase</keyword>
<dbReference type="InterPro" id="IPR025795">
    <property type="entry name" value="tRNA_(uracil-5-)_MeTrfase"/>
</dbReference>
<dbReference type="GO" id="GO:0008033">
    <property type="term" value="P:tRNA processing"/>
    <property type="evidence" value="ECO:0007669"/>
    <property type="project" value="UniProtKB-KW"/>
</dbReference>
<comment type="similarity">
    <text evidence="9">Belongs to the class I-like SAM-binding methyltransferase superfamily. RNA M5U methyltransferase family.</text>
</comment>
<dbReference type="InterPro" id="IPR030391">
    <property type="entry name" value="MeTrfase_TrmA_CS"/>
</dbReference>
<feature type="binding site" evidence="9">
    <location>
        <position position="525"/>
    </location>
    <ligand>
        <name>S-adenosyl-L-methionine</name>
        <dbReference type="ChEBI" id="CHEBI:59789"/>
    </ligand>
</feature>
<dbReference type="GO" id="GO:0009451">
    <property type="term" value="P:RNA modification"/>
    <property type="evidence" value="ECO:0007669"/>
    <property type="project" value="UniProtKB-ARBA"/>
</dbReference>
<dbReference type="EMBL" id="PJEX01000010">
    <property type="protein sequence ID" value="TKW59421.1"/>
    <property type="molecule type" value="Genomic_DNA"/>
</dbReference>
<evidence type="ECO:0000256" key="1">
    <source>
        <dbReference type="ARBA" id="ARBA00022603"/>
    </source>
</evidence>
<evidence type="ECO:0000256" key="8">
    <source>
        <dbReference type="ARBA" id="ARBA00070108"/>
    </source>
</evidence>
<feature type="binding site" evidence="9">
    <location>
        <position position="490"/>
    </location>
    <ligand>
        <name>S-adenosyl-L-methionine</name>
        <dbReference type="ChEBI" id="CHEBI:59789"/>
    </ligand>
</feature>
<feature type="compositionally biased region" description="Polar residues" evidence="11">
    <location>
        <begin position="51"/>
        <end position="72"/>
    </location>
</feature>
<dbReference type="PROSITE" id="PS51622">
    <property type="entry name" value="SAM_MT_RNA_M5U_2"/>
    <property type="match status" value="1"/>
</dbReference>
<sequence>MSWSLRLLPRLTSSFSSFRPAALKLIGSGRAYYTSAAPHHHPLIRKIKMSSNTDTPQPVQAPQQGQDNVQGSEQKKWQSNNGGRPNGNKRGFQGQGQGGRGKDKQRKSKRERNITEGSSEEVLAADVKALIASRKESLPESAAAAAAGAADAGTGTGTEVKEGDAETEAETAAETQNQTPTQTPSQPVLPAPFTEIEVEVLALSSTGDGLAVHAGSPPTQIYVIPFVAPGDVAKVKVIRHFPAESYSMADYLSVVTPGPLRDDTRVNCKYFTQCSGCQFQMLSYDTQLAHKRTIVEKAFRNFSNLDPSLVPDVAETIGSPLQYGYRTKLTPHFDGPPGHHKRNKPRQALDRVPDIGFNVKGRRAVLDIEDCPIGTDAVRLGMKRERARIARDYGTFTKGATILLRESTKRYPKKVIGGSDGNAAATTAEEQPETEPEQQQQPPAETPSDAIRIDTDTHTDIKTCISEPGAMSTEYIGRYLFTNPANSFFQNNNSILPTFTGYIRDRVMPPAGPNRDRIKYLIDAYSGSGLFTITLASLFRGSTGIDIAKDSIECARKNARLNDLPESQCNFMAADAPQLFAHVTYPADETVVVIDPPRKGCDNDFLSQLLRYGPRRVVYVSCNVHTQARDVGVLVRGDGGDGTRYDIESLVGFDFFPQTGHVEGVAVLNRVEKTA</sequence>
<feature type="compositionally biased region" description="Low complexity" evidence="11">
    <location>
        <begin position="80"/>
        <end position="92"/>
    </location>
</feature>
<dbReference type="AlphaFoldDB" id="A0A4U6XU49"/>
<dbReference type="PANTHER" id="PTHR11061:SF30">
    <property type="entry name" value="TRNA (URACIL(54)-C(5))-METHYLTRANSFERASE"/>
    <property type="match status" value="1"/>
</dbReference>
<gene>
    <name evidence="12" type="ORF">CTA1_10222</name>
</gene>
<reference evidence="12 13" key="1">
    <citation type="journal article" date="2019" name="PLoS ONE">
        <title>Comparative genome analysis indicates high evolutionary potential of pathogenicity genes in Colletotrichum tanaceti.</title>
        <authorList>
            <person name="Lelwala R.V."/>
            <person name="Korhonen P.K."/>
            <person name="Young N.D."/>
            <person name="Scott J.B."/>
            <person name="Ades P.A."/>
            <person name="Gasser R.B."/>
            <person name="Taylor P.W.J."/>
        </authorList>
    </citation>
    <scope>NUCLEOTIDE SEQUENCE [LARGE SCALE GENOMIC DNA]</scope>
    <source>
        <strain evidence="12">BRIP57314</strain>
    </source>
</reference>
<proteinExistence type="inferred from homology"/>
<organism evidence="12 13">
    <name type="scientific">Colletotrichum tanaceti</name>
    <dbReference type="NCBI Taxonomy" id="1306861"/>
    <lineage>
        <taxon>Eukaryota</taxon>
        <taxon>Fungi</taxon>
        <taxon>Dikarya</taxon>
        <taxon>Ascomycota</taxon>
        <taxon>Pezizomycotina</taxon>
        <taxon>Sordariomycetes</taxon>
        <taxon>Hypocreomycetidae</taxon>
        <taxon>Glomerellales</taxon>
        <taxon>Glomerellaceae</taxon>
        <taxon>Colletotrichum</taxon>
        <taxon>Colletotrichum destructivum species complex</taxon>
    </lineage>
</organism>
<dbReference type="CDD" id="cd02440">
    <property type="entry name" value="AdoMet_MTases"/>
    <property type="match status" value="1"/>
</dbReference>
<evidence type="ECO:0000313" key="12">
    <source>
        <dbReference type="EMBL" id="TKW59421.1"/>
    </source>
</evidence>
<evidence type="ECO:0000313" key="13">
    <source>
        <dbReference type="Proteomes" id="UP000310108"/>
    </source>
</evidence>